<organism evidence="1 2">
    <name type="scientific">Sphingomonas taxi</name>
    <dbReference type="NCBI Taxonomy" id="1549858"/>
    <lineage>
        <taxon>Bacteria</taxon>
        <taxon>Pseudomonadati</taxon>
        <taxon>Pseudomonadota</taxon>
        <taxon>Alphaproteobacteria</taxon>
        <taxon>Sphingomonadales</taxon>
        <taxon>Sphingomonadaceae</taxon>
        <taxon>Sphingomonas</taxon>
    </lineage>
</organism>
<dbReference type="EMBL" id="QFQI01000005">
    <property type="protein sequence ID" value="PZQ60510.1"/>
    <property type="molecule type" value="Genomic_DNA"/>
</dbReference>
<comment type="caution">
    <text evidence="1">The sequence shown here is derived from an EMBL/GenBank/DDBJ whole genome shotgun (WGS) entry which is preliminary data.</text>
</comment>
<evidence type="ECO:0008006" key="3">
    <source>
        <dbReference type="Google" id="ProtNLM"/>
    </source>
</evidence>
<gene>
    <name evidence="1" type="ORF">DI544_08905</name>
</gene>
<sequence>MEAARRRVKDHVRAGWTGAVLVCGKCSRKLDGGFGRKGREGLARALRGQPGFGKGRKADVGVVETRCLGICPKGAVTIVDTRDPGRWRIVEEGADVEALAAELRPSLIPATAQTRDP</sequence>
<proteinExistence type="predicted"/>
<evidence type="ECO:0000313" key="1">
    <source>
        <dbReference type="EMBL" id="PZQ60510.1"/>
    </source>
</evidence>
<dbReference type="Proteomes" id="UP000249229">
    <property type="component" value="Unassembled WGS sequence"/>
</dbReference>
<accession>A0A2W5RBB9</accession>
<protein>
    <recommendedName>
        <fullName evidence="3">(2Fe-2S) ferredoxin domain-containing protein</fullName>
    </recommendedName>
</protein>
<name>A0A2W5RBB9_9SPHN</name>
<dbReference type="AlphaFoldDB" id="A0A2W5RBB9"/>
<evidence type="ECO:0000313" key="2">
    <source>
        <dbReference type="Proteomes" id="UP000249229"/>
    </source>
</evidence>
<reference evidence="1 2" key="1">
    <citation type="submission" date="2017-08" db="EMBL/GenBank/DDBJ databases">
        <title>Infants hospitalized years apart are colonized by the same room-sourced microbial strains.</title>
        <authorList>
            <person name="Brooks B."/>
            <person name="Olm M.R."/>
            <person name="Firek B.A."/>
            <person name="Baker R."/>
            <person name="Thomas B.C."/>
            <person name="Morowitz M.J."/>
            <person name="Banfield J.F."/>
        </authorList>
    </citation>
    <scope>NUCLEOTIDE SEQUENCE [LARGE SCALE GENOMIC DNA]</scope>
    <source>
        <strain evidence="1">S2_005_001_R1_22</strain>
    </source>
</reference>